<keyword evidence="3" id="KW-1185">Reference proteome</keyword>
<reference evidence="2 3" key="1">
    <citation type="submission" date="2018-12" db="EMBL/GenBank/DDBJ databases">
        <authorList>
            <person name="Meng J."/>
        </authorList>
    </citation>
    <scope>NUCLEOTIDE SEQUENCE [LARGE SCALE GENOMIC DNA]</scope>
    <source>
        <strain evidence="2 3">HT111-2</strain>
    </source>
</reference>
<dbReference type="PANTHER" id="PTHR46825">
    <property type="entry name" value="D-ALANYL-D-ALANINE-CARBOXYPEPTIDASE/ENDOPEPTIDASE AMPH"/>
    <property type="match status" value="1"/>
</dbReference>
<dbReference type="Gene3D" id="3.40.710.10">
    <property type="entry name" value="DD-peptidase/beta-lactamase superfamily"/>
    <property type="match status" value="1"/>
</dbReference>
<dbReference type="GO" id="GO:0016787">
    <property type="term" value="F:hydrolase activity"/>
    <property type="evidence" value="ECO:0007669"/>
    <property type="project" value="UniProtKB-KW"/>
</dbReference>
<dbReference type="InterPro" id="IPR001466">
    <property type="entry name" value="Beta-lactam-related"/>
</dbReference>
<evidence type="ECO:0000313" key="3">
    <source>
        <dbReference type="Proteomes" id="UP000288291"/>
    </source>
</evidence>
<dbReference type="SUPFAM" id="SSF56601">
    <property type="entry name" value="beta-lactamase/transpeptidase-like"/>
    <property type="match status" value="1"/>
</dbReference>
<dbReference type="PANTHER" id="PTHR46825:SF9">
    <property type="entry name" value="BETA-LACTAMASE-RELATED DOMAIN-CONTAINING PROTEIN"/>
    <property type="match status" value="1"/>
</dbReference>
<comment type="caution">
    <text evidence="2">The sequence shown here is derived from an EMBL/GenBank/DDBJ whole genome shotgun (WGS) entry which is preliminary data.</text>
</comment>
<dbReference type="InterPro" id="IPR050491">
    <property type="entry name" value="AmpC-like"/>
</dbReference>
<dbReference type="AlphaFoldDB" id="A0A437SWY7"/>
<dbReference type="EMBL" id="RXIA01000004">
    <property type="protein sequence ID" value="RVU71434.1"/>
    <property type="molecule type" value="Genomic_DNA"/>
</dbReference>
<dbReference type="InterPro" id="IPR012338">
    <property type="entry name" value="Beta-lactam/transpept-like"/>
</dbReference>
<evidence type="ECO:0000259" key="1">
    <source>
        <dbReference type="Pfam" id="PF00144"/>
    </source>
</evidence>
<name>A0A437SWY7_9LACO</name>
<proteinExistence type="predicted"/>
<dbReference type="RefSeq" id="WP_103660640.1">
    <property type="nucleotide sequence ID" value="NZ_ML136873.1"/>
</dbReference>
<accession>A0A437SWY7</accession>
<protein>
    <submittedName>
        <fullName evidence="2">Class A beta-lactamase-related serine hydrolase</fullName>
    </submittedName>
</protein>
<sequence>MRHAIDRLNVKGSVLVIKHGKPWLNYATGNKADTSYLINSVQKSMTATMVMREVEKHHMKLNDPLSEYFADVPGAKEVKVKNLLNMTSGLNLAKGKELGTDPFISDKMNLASDIANTVFDEKQLGKWHYTAINYILLCGIISKLEHKSYEQLFRKTYIQPLKLKQTEFLWSSKAELKASHWLPGYEYRSELQRYRRFPHAKAVKDAHDELGAGSIVMSNHDLAKTMTAILHGKLLSEKSQAILFKGQAPTYYNGGFYNLPRFRAANGAGSGYYTFFRASDDGQNMLIIQSNHTKKGRFVHLRKKVNNIMSLILRFNKKGWKY</sequence>
<feature type="domain" description="Beta-lactamase-related" evidence="1">
    <location>
        <begin position="13"/>
        <end position="259"/>
    </location>
</feature>
<organism evidence="2 3">
    <name type="scientific">Lactobacillus xujianguonis</name>
    <dbReference type="NCBI Taxonomy" id="2495899"/>
    <lineage>
        <taxon>Bacteria</taxon>
        <taxon>Bacillati</taxon>
        <taxon>Bacillota</taxon>
        <taxon>Bacilli</taxon>
        <taxon>Lactobacillales</taxon>
        <taxon>Lactobacillaceae</taxon>
        <taxon>Lactobacillus</taxon>
    </lineage>
</organism>
<dbReference type="Proteomes" id="UP000288291">
    <property type="component" value="Unassembled WGS sequence"/>
</dbReference>
<dbReference type="Pfam" id="PF00144">
    <property type="entry name" value="Beta-lactamase"/>
    <property type="match status" value="1"/>
</dbReference>
<gene>
    <name evidence="2" type="ORF">EJK17_01660</name>
</gene>
<keyword evidence="2" id="KW-0378">Hydrolase</keyword>
<evidence type="ECO:0000313" key="2">
    <source>
        <dbReference type="EMBL" id="RVU71434.1"/>
    </source>
</evidence>